<feature type="transmembrane region" description="Helical" evidence="1">
    <location>
        <begin position="147"/>
        <end position="166"/>
    </location>
</feature>
<dbReference type="EMBL" id="CP098740">
    <property type="protein sequence ID" value="UZK57373.1"/>
    <property type="molecule type" value="Genomic_DNA"/>
</dbReference>
<accession>A0ABY6PYW5</accession>
<dbReference type="Proteomes" id="UP001164963">
    <property type="component" value="Chromosome"/>
</dbReference>
<evidence type="ECO:0000313" key="2">
    <source>
        <dbReference type="EMBL" id="UZK57373.1"/>
    </source>
</evidence>
<keyword evidence="1" id="KW-0472">Membrane</keyword>
<evidence type="ECO:0000313" key="3">
    <source>
        <dbReference type="Proteomes" id="UP001164963"/>
    </source>
</evidence>
<keyword evidence="1" id="KW-1133">Transmembrane helix</keyword>
<sequence length="329" mass="32514">MSLTPNRRLVGVVLLVPLVVTLALWAFAWPAARTAPRDLPVAIAGTAPAADQLQQRFEERDGAFEVHRYASEAEARDAIEDRTVYGAVVATAKGPELLTASAGSTVVAQLLREAVTAGAPAGSEVPVTDVVAAPAADPRGAVLGSSILPLAIAGVAAGAAVTVLGLRGARAGVALLGVAVLVGLLATAVTDSWLGALTGDWWSEAGTVALIVLAIGAPVAGLAALLGTPGIGIGALLMVLLGNPFSGVTSAPELLPRPIAVIGQLLPPGAGGSALRSVAFFDGAAAGVPVLTLGVWAVLGLVAVLVGGRRRPAADTTAPASAREPALAG</sequence>
<feature type="transmembrane region" description="Helical" evidence="1">
    <location>
        <begin position="206"/>
        <end position="226"/>
    </location>
</feature>
<organism evidence="2 3">
    <name type="scientific">Streptomyces drozdowiczii</name>
    <dbReference type="NCBI Taxonomy" id="202862"/>
    <lineage>
        <taxon>Bacteria</taxon>
        <taxon>Bacillati</taxon>
        <taxon>Actinomycetota</taxon>
        <taxon>Actinomycetes</taxon>
        <taxon>Kitasatosporales</taxon>
        <taxon>Streptomycetaceae</taxon>
        <taxon>Streptomyces</taxon>
    </lineage>
</organism>
<evidence type="ECO:0000256" key="1">
    <source>
        <dbReference type="SAM" id="Phobius"/>
    </source>
</evidence>
<feature type="transmembrane region" description="Helical" evidence="1">
    <location>
        <begin position="173"/>
        <end position="194"/>
    </location>
</feature>
<gene>
    <name evidence="2" type="ORF">NEH16_27740</name>
</gene>
<keyword evidence="3" id="KW-1185">Reference proteome</keyword>
<dbReference type="RefSeq" id="WP_265545645.1">
    <property type="nucleotide sequence ID" value="NZ_CP098740.1"/>
</dbReference>
<protein>
    <submittedName>
        <fullName evidence="2">ABC transporter permease</fullName>
    </submittedName>
</protein>
<feature type="transmembrane region" description="Helical" evidence="1">
    <location>
        <begin position="284"/>
        <end position="306"/>
    </location>
</feature>
<feature type="transmembrane region" description="Helical" evidence="1">
    <location>
        <begin position="233"/>
        <end position="251"/>
    </location>
</feature>
<keyword evidence="1" id="KW-0812">Transmembrane</keyword>
<reference evidence="2" key="1">
    <citation type="journal article" date="2022" name="Front. Microbiol.">
        <title>Mirubactin C rescues the lethal effect of cell wall biosynthesis mutations in Bacillus subtilis.</title>
        <authorList>
            <person name="Kepplinger B."/>
            <person name="Wen X."/>
            <person name="Tyler A.R."/>
            <person name="Kim B.Y."/>
            <person name="Brown J."/>
            <person name="Banks P."/>
            <person name="Dashti Y."/>
            <person name="Mackenzie E.S."/>
            <person name="Wills C."/>
            <person name="Kawai Y."/>
            <person name="Waldron K.J."/>
            <person name="Allenby N.E.E."/>
            <person name="Wu L.J."/>
            <person name="Hall M.J."/>
            <person name="Errington J."/>
        </authorList>
    </citation>
    <scope>NUCLEOTIDE SEQUENCE</scope>
    <source>
        <strain evidence="2">MDA8-470</strain>
    </source>
</reference>
<proteinExistence type="predicted"/>
<name>A0ABY6PYW5_9ACTN</name>